<feature type="compositionally biased region" description="Polar residues" evidence="10">
    <location>
        <begin position="87"/>
        <end position="112"/>
    </location>
</feature>
<dbReference type="HOGENOM" id="CLU_000315_2_7_1"/>
<feature type="domain" description="Helicase C-terminal" evidence="13">
    <location>
        <begin position="798"/>
        <end position="950"/>
    </location>
</feature>
<dbReference type="PROSITE" id="PS50089">
    <property type="entry name" value="ZF_RING_2"/>
    <property type="match status" value="1"/>
</dbReference>
<evidence type="ECO:0000256" key="4">
    <source>
        <dbReference type="ARBA" id="ARBA00022771"/>
    </source>
</evidence>
<keyword evidence="15" id="KW-1185">Reference proteome</keyword>
<keyword evidence="8" id="KW-0067">ATP-binding</keyword>
<dbReference type="PROSITE" id="PS51194">
    <property type="entry name" value="HELICASE_CTER"/>
    <property type="match status" value="1"/>
</dbReference>
<dbReference type="Pfam" id="PF00271">
    <property type="entry name" value="Helicase_C"/>
    <property type="match status" value="1"/>
</dbReference>
<name>W3XCT0_PESFW</name>
<dbReference type="STRING" id="1229662.W3XCT0"/>
<dbReference type="InParanoid" id="W3XCT0"/>
<dbReference type="SUPFAM" id="SSF52540">
    <property type="entry name" value="P-loop containing nucleoside triphosphate hydrolases"/>
    <property type="match status" value="2"/>
</dbReference>
<protein>
    <submittedName>
        <fullName evidence="14">Uncharacterized protein</fullName>
    </submittedName>
</protein>
<keyword evidence="6" id="KW-0347">Helicase</keyword>
<dbReference type="GO" id="GO:0005634">
    <property type="term" value="C:nucleus"/>
    <property type="evidence" value="ECO:0007669"/>
    <property type="project" value="TreeGrafter"/>
</dbReference>
<dbReference type="KEGG" id="pfy:PFICI_05784"/>
<dbReference type="GO" id="GO:0004386">
    <property type="term" value="F:helicase activity"/>
    <property type="evidence" value="ECO:0007669"/>
    <property type="project" value="UniProtKB-KW"/>
</dbReference>
<dbReference type="Gene3D" id="3.40.50.300">
    <property type="entry name" value="P-loop containing nucleotide triphosphate hydrolases"/>
    <property type="match status" value="1"/>
</dbReference>
<evidence type="ECO:0000256" key="10">
    <source>
        <dbReference type="SAM" id="MobiDB-lite"/>
    </source>
</evidence>
<dbReference type="InterPro" id="IPR001650">
    <property type="entry name" value="Helicase_C-like"/>
</dbReference>
<feature type="domain" description="Helicase ATP-binding" evidence="12">
    <location>
        <begin position="379"/>
        <end position="569"/>
    </location>
</feature>
<comment type="similarity">
    <text evidence="1">Belongs to the SNF2/RAD54 helicase family.</text>
</comment>
<dbReference type="GO" id="GO:0005524">
    <property type="term" value="F:ATP binding"/>
    <property type="evidence" value="ECO:0007669"/>
    <property type="project" value="UniProtKB-KW"/>
</dbReference>
<dbReference type="GeneID" id="19270797"/>
<dbReference type="AlphaFoldDB" id="W3XCT0"/>
<evidence type="ECO:0000256" key="7">
    <source>
        <dbReference type="ARBA" id="ARBA00022833"/>
    </source>
</evidence>
<keyword evidence="7" id="KW-0862">Zinc</keyword>
<evidence type="ECO:0000256" key="6">
    <source>
        <dbReference type="ARBA" id="ARBA00022806"/>
    </source>
</evidence>
<feature type="region of interest" description="Disordered" evidence="10">
    <location>
        <begin position="83"/>
        <end position="116"/>
    </location>
</feature>
<dbReference type="Gene3D" id="3.40.50.10810">
    <property type="entry name" value="Tandem AAA-ATPase domain"/>
    <property type="match status" value="1"/>
</dbReference>
<dbReference type="GO" id="GO:0008094">
    <property type="term" value="F:ATP-dependent activity, acting on DNA"/>
    <property type="evidence" value="ECO:0007669"/>
    <property type="project" value="TreeGrafter"/>
</dbReference>
<dbReference type="InterPro" id="IPR001841">
    <property type="entry name" value="Znf_RING"/>
</dbReference>
<dbReference type="InterPro" id="IPR013083">
    <property type="entry name" value="Znf_RING/FYVE/PHD"/>
</dbReference>
<dbReference type="InterPro" id="IPR050628">
    <property type="entry name" value="SNF2_RAD54_helicase_TF"/>
</dbReference>
<proteinExistence type="inferred from homology"/>
<evidence type="ECO:0000256" key="3">
    <source>
        <dbReference type="ARBA" id="ARBA00022741"/>
    </source>
</evidence>
<dbReference type="InterPro" id="IPR049730">
    <property type="entry name" value="SNF2/RAD54-like_C"/>
</dbReference>
<sequence>MVDLKRLLNDDTPDYHHSRPRLYGQDVDLAWNHYPVGGSSDGVVDFTDLLSSFGDASLEGPLDFDFGAENLNNFQEWADDHAEITGEPSSSSPSDFDTAMSNNTPGPSQESSTARERAGLNDCDVCYGMLYNADVKVAGDMALLDEKLKPTQTTTRNHRFKLKDSGDHIQLNFSDGTELGILRTNLLKGLSSLLGLPQLHFEAVADTGVIRDTIGRVTKASDALVRVNINIYGPPDQADHIGSQLSEHKLWLQKPEQPIAHVVYKNPHILEFEDLDLSSIDQTINPVESGSRPVPRTAEEHLRRTMDEVYSSTRRQNELTRRAVSGRITTSMLDHQKEALEFMTQRETGEISDEFRLWREVVVRGETKYQHEITKAQSRLRPDEKGGGILADEMGMGKSLSILSLIVDTLEKGQSWAENRRSEDRTGPLKDHTRSTLIVVSSALLINNWCNEIQEHLENSLNVIRYHGPNRPKDKTGLDILVDSDIVITTYNTLAKEWSTPGREKSSLLHSIEWFRVVLDEAHIIRRQATTFYKTCAALEADSRWCLTGTPIQNKLEDIGALFCFIKARPFHDMRQFRSSIVIPYEQSEDATAIERLVLLNDSLCLRRTRELIDLPELKVEVRELDFNEAERKQYEKTKATLLRKLKQKVGEHEQTSKFGLFQVQLQLRILCNHGTFQKHFSWVNSQRDANEAILSSGAGNAQINCNGCRWPMPVLGSNKVYREFVENCKHVLCLDCLEEAASSQGAEGTQRHCPLCNTPQAVAAKNATRSHNNTTRRGEDGELDDLDYFNSNGHSTKMDVLIRNVRTDLDQTKSIIFSCWTRTLNLVERHLRLAGISFSRIDGECPLSRRQKILDDFRQPTGDRILLMTTGTGAFGLNLTCANRVFIVELQWNPSVESQAIARAIRLGQSQHVKVIRYIMNDSVEQEMRSQQKRKLNMAKKGFDDEMEQ</sequence>
<evidence type="ECO:0000259" key="11">
    <source>
        <dbReference type="PROSITE" id="PS50089"/>
    </source>
</evidence>
<evidence type="ECO:0000259" key="13">
    <source>
        <dbReference type="PROSITE" id="PS51194"/>
    </source>
</evidence>
<evidence type="ECO:0000256" key="5">
    <source>
        <dbReference type="ARBA" id="ARBA00022801"/>
    </source>
</evidence>
<dbReference type="SMART" id="SM00487">
    <property type="entry name" value="DEXDc"/>
    <property type="match status" value="1"/>
</dbReference>
<dbReference type="PROSITE" id="PS51192">
    <property type="entry name" value="HELICASE_ATP_BIND_1"/>
    <property type="match status" value="1"/>
</dbReference>
<dbReference type="PROSITE" id="PS00518">
    <property type="entry name" value="ZF_RING_1"/>
    <property type="match status" value="1"/>
</dbReference>
<dbReference type="PANTHER" id="PTHR45626">
    <property type="entry name" value="TRANSCRIPTION TERMINATION FACTOR 2-RELATED"/>
    <property type="match status" value="1"/>
</dbReference>
<evidence type="ECO:0000256" key="9">
    <source>
        <dbReference type="PROSITE-ProRule" id="PRU00175"/>
    </source>
</evidence>
<gene>
    <name evidence="14" type="ORF">PFICI_05784</name>
</gene>
<dbReference type="EMBL" id="KI912111">
    <property type="protein sequence ID" value="ETS83908.1"/>
    <property type="molecule type" value="Genomic_DNA"/>
</dbReference>
<dbReference type="InterPro" id="IPR027417">
    <property type="entry name" value="P-loop_NTPase"/>
</dbReference>
<dbReference type="SUPFAM" id="SSF57850">
    <property type="entry name" value="RING/U-box"/>
    <property type="match status" value="1"/>
</dbReference>
<keyword evidence="2" id="KW-0479">Metal-binding</keyword>
<dbReference type="Gene3D" id="3.30.40.10">
    <property type="entry name" value="Zinc/RING finger domain, C3HC4 (zinc finger)"/>
    <property type="match status" value="1"/>
</dbReference>
<accession>W3XCT0</accession>
<dbReference type="InterPro" id="IPR017907">
    <property type="entry name" value="Znf_RING_CS"/>
</dbReference>
<evidence type="ECO:0000313" key="14">
    <source>
        <dbReference type="EMBL" id="ETS83908.1"/>
    </source>
</evidence>
<evidence type="ECO:0000256" key="2">
    <source>
        <dbReference type="ARBA" id="ARBA00022723"/>
    </source>
</evidence>
<dbReference type="GO" id="GO:0006281">
    <property type="term" value="P:DNA repair"/>
    <property type="evidence" value="ECO:0007669"/>
    <property type="project" value="TreeGrafter"/>
</dbReference>
<dbReference type="PANTHER" id="PTHR45626:SF52">
    <property type="entry name" value="SINGLE-STRANDED DNA-DEPENDENT ATPASE (EUROFUNG)"/>
    <property type="match status" value="1"/>
</dbReference>
<dbReference type="InterPro" id="IPR038718">
    <property type="entry name" value="SNF2-like_sf"/>
</dbReference>
<dbReference type="RefSeq" id="XP_007832556.1">
    <property type="nucleotide sequence ID" value="XM_007834365.1"/>
</dbReference>
<dbReference type="SMART" id="SM00490">
    <property type="entry name" value="HELICc"/>
    <property type="match status" value="1"/>
</dbReference>
<dbReference type="GO" id="GO:0016787">
    <property type="term" value="F:hydrolase activity"/>
    <property type="evidence" value="ECO:0007669"/>
    <property type="project" value="UniProtKB-KW"/>
</dbReference>
<dbReference type="CDD" id="cd18793">
    <property type="entry name" value="SF2_C_SNF"/>
    <property type="match status" value="1"/>
</dbReference>
<keyword evidence="3" id="KW-0547">Nucleotide-binding</keyword>
<dbReference type="Proteomes" id="UP000030651">
    <property type="component" value="Unassembled WGS sequence"/>
</dbReference>
<dbReference type="OMA" id="DINIYGP"/>
<organism evidence="14 15">
    <name type="scientific">Pestalotiopsis fici (strain W106-1 / CGMCC3.15140)</name>
    <dbReference type="NCBI Taxonomy" id="1229662"/>
    <lineage>
        <taxon>Eukaryota</taxon>
        <taxon>Fungi</taxon>
        <taxon>Dikarya</taxon>
        <taxon>Ascomycota</taxon>
        <taxon>Pezizomycotina</taxon>
        <taxon>Sordariomycetes</taxon>
        <taxon>Xylariomycetidae</taxon>
        <taxon>Amphisphaeriales</taxon>
        <taxon>Sporocadaceae</taxon>
        <taxon>Pestalotiopsis</taxon>
    </lineage>
</organism>
<dbReference type="InterPro" id="IPR014001">
    <property type="entry name" value="Helicase_ATP-bd"/>
</dbReference>
<keyword evidence="5" id="KW-0378">Hydrolase</keyword>
<evidence type="ECO:0000256" key="1">
    <source>
        <dbReference type="ARBA" id="ARBA00007025"/>
    </source>
</evidence>
<evidence type="ECO:0000256" key="8">
    <source>
        <dbReference type="ARBA" id="ARBA00022840"/>
    </source>
</evidence>
<evidence type="ECO:0000259" key="12">
    <source>
        <dbReference type="PROSITE" id="PS51192"/>
    </source>
</evidence>
<dbReference type="Pfam" id="PF00176">
    <property type="entry name" value="SNF2-rel_dom"/>
    <property type="match status" value="1"/>
</dbReference>
<dbReference type="GO" id="GO:0008270">
    <property type="term" value="F:zinc ion binding"/>
    <property type="evidence" value="ECO:0007669"/>
    <property type="project" value="UniProtKB-KW"/>
</dbReference>
<dbReference type="eggNOG" id="KOG1001">
    <property type="taxonomic scope" value="Eukaryota"/>
</dbReference>
<dbReference type="CDD" id="cd18008">
    <property type="entry name" value="DEXDc_SHPRH-like"/>
    <property type="match status" value="1"/>
</dbReference>
<dbReference type="InterPro" id="IPR000330">
    <property type="entry name" value="SNF2_N"/>
</dbReference>
<evidence type="ECO:0000313" key="15">
    <source>
        <dbReference type="Proteomes" id="UP000030651"/>
    </source>
</evidence>
<dbReference type="OrthoDB" id="448448at2759"/>
<keyword evidence="4 9" id="KW-0863">Zinc-finger</keyword>
<reference evidence="15" key="1">
    <citation type="journal article" date="2015" name="BMC Genomics">
        <title>Genomic and transcriptomic analysis of the endophytic fungus Pestalotiopsis fici reveals its lifestyle and high potential for synthesis of natural products.</title>
        <authorList>
            <person name="Wang X."/>
            <person name="Zhang X."/>
            <person name="Liu L."/>
            <person name="Xiang M."/>
            <person name="Wang W."/>
            <person name="Sun X."/>
            <person name="Che Y."/>
            <person name="Guo L."/>
            <person name="Liu G."/>
            <person name="Guo L."/>
            <person name="Wang C."/>
            <person name="Yin W.B."/>
            <person name="Stadler M."/>
            <person name="Zhang X."/>
            <person name="Liu X."/>
        </authorList>
    </citation>
    <scope>NUCLEOTIDE SEQUENCE [LARGE SCALE GENOMIC DNA]</scope>
    <source>
        <strain evidence="15">W106-1 / CGMCC3.15140</strain>
    </source>
</reference>
<feature type="domain" description="RING-type" evidence="11">
    <location>
        <begin position="706"/>
        <end position="758"/>
    </location>
</feature>